<accession>A0A382JPI1</accession>
<reference evidence="1" key="1">
    <citation type="submission" date="2018-05" db="EMBL/GenBank/DDBJ databases">
        <authorList>
            <person name="Lanie J.A."/>
            <person name="Ng W.-L."/>
            <person name="Kazmierczak K.M."/>
            <person name="Andrzejewski T.M."/>
            <person name="Davidsen T.M."/>
            <person name="Wayne K.J."/>
            <person name="Tettelin H."/>
            <person name="Glass J.I."/>
            <person name="Rusch D."/>
            <person name="Podicherti R."/>
            <person name="Tsui H.-C.T."/>
            <person name="Winkler M.E."/>
        </authorList>
    </citation>
    <scope>NUCLEOTIDE SEQUENCE</scope>
</reference>
<proteinExistence type="predicted"/>
<protein>
    <submittedName>
        <fullName evidence="1">Uncharacterized protein</fullName>
    </submittedName>
</protein>
<organism evidence="1">
    <name type="scientific">marine metagenome</name>
    <dbReference type="NCBI Taxonomy" id="408172"/>
    <lineage>
        <taxon>unclassified sequences</taxon>
        <taxon>metagenomes</taxon>
        <taxon>ecological metagenomes</taxon>
    </lineage>
</organism>
<gene>
    <name evidence="1" type="ORF">METZ01_LOCUS266493</name>
</gene>
<sequence length="29" mass="3346">MVVYFVSQNQLYTPFVLAWPEAEKIGTTL</sequence>
<name>A0A382JPI1_9ZZZZ</name>
<dbReference type="EMBL" id="UINC01075449">
    <property type="protein sequence ID" value="SVC13639.1"/>
    <property type="molecule type" value="Genomic_DNA"/>
</dbReference>
<evidence type="ECO:0000313" key="1">
    <source>
        <dbReference type="EMBL" id="SVC13639.1"/>
    </source>
</evidence>
<dbReference type="AlphaFoldDB" id="A0A382JPI1"/>